<feature type="chain" id="PRO_5034731215" description="Secreted protein" evidence="1">
    <location>
        <begin position="31"/>
        <end position="84"/>
    </location>
</feature>
<feature type="signal peptide" evidence="1">
    <location>
        <begin position="1"/>
        <end position="30"/>
    </location>
</feature>
<organism evidence="2 3">
    <name type="scientific">Agaricus bisporus var. burnettii</name>
    <dbReference type="NCBI Taxonomy" id="192524"/>
    <lineage>
        <taxon>Eukaryota</taxon>
        <taxon>Fungi</taxon>
        <taxon>Dikarya</taxon>
        <taxon>Basidiomycota</taxon>
        <taxon>Agaricomycotina</taxon>
        <taxon>Agaricomycetes</taxon>
        <taxon>Agaricomycetidae</taxon>
        <taxon>Agaricales</taxon>
        <taxon>Agaricineae</taxon>
        <taxon>Agaricaceae</taxon>
        <taxon>Agaricus</taxon>
    </lineage>
</organism>
<evidence type="ECO:0000313" key="2">
    <source>
        <dbReference type="EMBL" id="KAF7770380.1"/>
    </source>
</evidence>
<accession>A0A8H7EZW8</accession>
<dbReference type="EMBL" id="JABXXO010000009">
    <property type="protein sequence ID" value="KAF7770380.1"/>
    <property type="molecule type" value="Genomic_DNA"/>
</dbReference>
<dbReference type="AlphaFoldDB" id="A0A8H7EZW8"/>
<evidence type="ECO:0000256" key="1">
    <source>
        <dbReference type="SAM" id="SignalP"/>
    </source>
</evidence>
<evidence type="ECO:0000313" key="3">
    <source>
        <dbReference type="Proteomes" id="UP000629468"/>
    </source>
</evidence>
<proteinExistence type="predicted"/>
<reference evidence="2 3" key="1">
    <citation type="journal article" name="Sci. Rep.">
        <title>Telomere-to-telomere assembled and centromere annotated genomes of the two main subspecies of the button mushroom Agaricus bisporus reveal especially polymorphic chromosome ends.</title>
        <authorList>
            <person name="Sonnenberg A.S.M."/>
            <person name="Sedaghat-Telgerd N."/>
            <person name="Lavrijssen B."/>
            <person name="Ohm R.A."/>
            <person name="Hendrickx P.M."/>
            <person name="Scholtmeijer K."/>
            <person name="Baars J.J.P."/>
            <person name="van Peer A."/>
        </authorList>
    </citation>
    <scope>NUCLEOTIDE SEQUENCE [LARGE SCALE GENOMIC DNA]</scope>
    <source>
        <strain evidence="2 3">H119_p4</strain>
    </source>
</reference>
<gene>
    <name evidence="2" type="ORF">Agabi119p4_6354</name>
</gene>
<protein>
    <recommendedName>
        <fullName evidence="4">Secreted protein</fullName>
    </recommendedName>
</protein>
<dbReference type="Proteomes" id="UP000629468">
    <property type="component" value="Unassembled WGS sequence"/>
</dbReference>
<comment type="caution">
    <text evidence="2">The sequence shown here is derived from an EMBL/GenBank/DDBJ whole genome shotgun (WGS) entry which is preliminary data.</text>
</comment>
<name>A0A8H7EZW8_AGABI</name>
<evidence type="ECO:0008006" key="4">
    <source>
        <dbReference type="Google" id="ProtNLM"/>
    </source>
</evidence>
<sequence>MVECCRRNIDLMTLHIFRVTLNILVKVCEACESEIKIKTRKGLSLTTASTRYQYVGRPCSTDSKHGPVSSTRLHTTVGASFSGS</sequence>
<keyword evidence="1" id="KW-0732">Signal</keyword>